<evidence type="ECO:0000313" key="4">
    <source>
        <dbReference type="Proteomes" id="UP001165366"/>
    </source>
</evidence>
<dbReference type="PANTHER" id="PTHR12147:SF26">
    <property type="entry name" value="PEPTIDASE M28 DOMAIN-CONTAINING PROTEIN"/>
    <property type="match status" value="1"/>
</dbReference>
<feature type="domain" description="Peptidase M28" evidence="2">
    <location>
        <begin position="314"/>
        <end position="532"/>
    </location>
</feature>
<dbReference type="RefSeq" id="WP_237855659.1">
    <property type="nucleotide sequence ID" value="NZ_JAKLWS010000029.1"/>
</dbReference>
<dbReference type="PANTHER" id="PTHR12147">
    <property type="entry name" value="METALLOPEPTIDASE M28 FAMILY MEMBER"/>
    <property type="match status" value="1"/>
</dbReference>
<name>A0ABS9KHL3_9BACT</name>
<gene>
    <name evidence="3" type="ORF">L6773_17050</name>
</gene>
<dbReference type="SUPFAM" id="SSF53187">
    <property type="entry name" value="Zn-dependent exopeptidases"/>
    <property type="match status" value="1"/>
</dbReference>
<feature type="signal peptide" evidence="1">
    <location>
        <begin position="1"/>
        <end position="20"/>
    </location>
</feature>
<evidence type="ECO:0000256" key="1">
    <source>
        <dbReference type="SAM" id="SignalP"/>
    </source>
</evidence>
<organism evidence="3 4">
    <name type="scientific">Rhodohalobacter sulfatireducens</name>
    <dbReference type="NCBI Taxonomy" id="2911366"/>
    <lineage>
        <taxon>Bacteria</taxon>
        <taxon>Pseudomonadati</taxon>
        <taxon>Balneolota</taxon>
        <taxon>Balneolia</taxon>
        <taxon>Balneolales</taxon>
        <taxon>Balneolaceae</taxon>
        <taxon>Rhodohalobacter</taxon>
    </lineage>
</organism>
<reference evidence="3" key="2">
    <citation type="submission" date="2024-05" db="EMBL/GenBank/DDBJ databases">
        <title>Rhodohalobacter halophilus gen. nov., sp. nov., a moderately halophilic member of the family Balneolaceae.</title>
        <authorList>
            <person name="Xia J."/>
        </authorList>
    </citation>
    <scope>NUCLEOTIDE SEQUENCE</scope>
    <source>
        <strain evidence="3">WB101</strain>
    </source>
</reference>
<dbReference type="Pfam" id="PF04389">
    <property type="entry name" value="Peptidase_M28"/>
    <property type="match status" value="1"/>
</dbReference>
<feature type="chain" id="PRO_5045090869" evidence="1">
    <location>
        <begin position="21"/>
        <end position="561"/>
    </location>
</feature>
<dbReference type="InterPro" id="IPR045175">
    <property type="entry name" value="M28_fam"/>
</dbReference>
<sequence length="561" mass="62272">MKYLFLSLSILIAIPTIINAQSYSTDSDELYRYSETITVDFLKKHLSFLASDSLGGRDTGTPGLKKAADYLVDFYESTGLQPKGVDGTYFQPFGLNATVTDSLVYKTYRTEGADTLLVNHSTKSTGGNTEFVRGTGGAGPIAGDIVFGGFGVDDSLNSVRNLEGDSIAGKWVLIFEEIPHVVDDDTLVNPNYDSRDRLITLIRNYGASGILLIPGQSQTKFQDRAEMSSQTISVPGNLSLAYRSNGRSPYTPPYAYTYISPDFAAEILDVDGEQGLEELRQNTIENLQYFRSQKTSYYLDYNPYEGQKIVETNNVVAYFEGADPILKDEVVVIMGHYDHVGMGSPDETGDYIYNGADDNGSGTAGLMAIANAFQNAAEDGFKPKRSILFLHVSAEESGLLGSRYYSDHPTIPIEQTVAALNTDMISRSDPDHIEDGNTDYVYLIGGDLISSQLDSLVMDANSNSVNMTLDRGYNDLNDPTQIYRRSDHWNFGRLRVPFVFFFTGIHEDYHQPGDEIHDVDFEKYPRVVRLIYNSAVNIANFEGRPQVDNEEFIEITSEQAR</sequence>
<dbReference type="InterPro" id="IPR007484">
    <property type="entry name" value="Peptidase_M28"/>
</dbReference>
<dbReference type="Gene3D" id="3.40.630.10">
    <property type="entry name" value="Zn peptidases"/>
    <property type="match status" value="2"/>
</dbReference>
<dbReference type="EMBL" id="JAKLWS010000029">
    <property type="protein sequence ID" value="MCG2590287.1"/>
    <property type="molecule type" value="Genomic_DNA"/>
</dbReference>
<protein>
    <submittedName>
        <fullName evidence="3">M20/M25/M40 family metallo-hydrolase</fullName>
    </submittedName>
</protein>
<accession>A0ABS9KHL3</accession>
<evidence type="ECO:0000313" key="3">
    <source>
        <dbReference type="EMBL" id="MCG2590287.1"/>
    </source>
</evidence>
<evidence type="ECO:0000259" key="2">
    <source>
        <dbReference type="Pfam" id="PF04389"/>
    </source>
</evidence>
<proteinExistence type="predicted"/>
<dbReference type="Proteomes" id="UP001165366">
    <property type="component" value="Unassembled WGS sequence"/>
</dbReference>
<keyword evidence="1" id="KW-0732">Signal</keyword>
<comment type="caution">
    <text evidence="3">The sequence shown here is derived from an EMBL/GenBank/DDBJ whole genome shotgun (WGS) entry which is preliminary data.</text>
</comment>
<reference evidence="3" key="1">
    <citation type="submission" date="2022-01" db="EMBL/GenBank/DDBJ databases">
        <authorList>
            <person name="Wang Y."/>
        </authorList>
    </citation>
    <scope>NUCLEOTIDE SEQUENCE</scope>
    <source>
        <strain evidence="3">WB101</strain>
    </source>
</reference>
<keyword evidence="4" id="KW-1185">Reference proteome</keyword>